<evidence type="ECO:0000256" key="1">
    <source>
        <dbReference type="SAM" id="Coils"/>
    </source>
</evidence>
<dbReference type="Proteomes" id="UP000800097">
    <property type="component" value="Unassembled WGS sequence"/>
</dbReference>
<reference evidence="3" key="1">
    <citation type="journal article" date="2020" name="Stud. Mycol.">
        <title>101 Dothideomycetes genomes: a test case for predicting lifestyles and emergence of pathogens.</title>
        <authorList>
            <person name="Haridas S."/>
            <person name="Albert R."/>
            <person name="Binder M."/>
            <person name="Bloem J."/>
            <person name="Labutti K."/>
            <person name="Salamov A."/>
            <person name="Andreopoulos B."/>
            <person name="Baker S."/>
            <person name="Barry K."/>
            <person name="Bills G."/>
            <person name="Bluhm B."/>
            <person name="Cannon C."/>
            <person name="Castanera R."/>
            <person name="Culley D."/>
            <person name="Daum C."/>
            <person name="Ezra D."/>
            <person name="Gonzalez J."/>
            <person name="Henrissat B."/>
            <person name="Kuo A."/>
            <person name="Liang C."/>
            <person name="Lipzen A."/>
            <person name="Lutzoni F."/>
            <person name="Magnuson J."/>
            <person name="Mondo S."/>
            <person name="Nolan M."/>
            <person name="Ohm R."/>
            <person name="Pangilinan J."/>
            <person name="Park H.-J."/>
            <person name="Ramirez L."/>
            <person name="Alfaro M."/>
            <person name="Sun H."/>
            <person name="Tritt A."/>
            <person name="Yoshinaga Y."/>
            <person name="Zwiers L.-H."/>
            <person name="Turgeon B."/>
            <person name="Goodwin S."/>
            <person name="Spatafora J."/>
            <person name="Crous P."/>
            <person name="Grigoriev I."/>
        </authorList>
    </citation>
    <scope>NUCLEOTIDE SEQUENCE</scope>
    <source>
        <strain evidence="3">CBS 379.55</strain>
    </source>
</reference>
<accession>A0A6A6JK77</accession>
<feature type="coiled-coil region" evidence="1">
    <location>
        <begin position="30"/>
        <end position="57"/>
    </location>
</feature>
<feature type="non-terminal residue" evidence="3">
    <location>
        <position position="81"/>
    </location>
</feature>
<dbReference type="GeneID" id="54548685"/>
<dbReference type="AlphaFoldDB" id="A0A6A6JK77"/>
<evidence type="ECO:0000313" key="3">
    <source>
        <dbReference type="EMBL" id="KAF2277001.1"/>
    </source>
</evidence>
<feature type="compositionally biased region" description="Basic and acidic residues" evidence="2">
    <location>
        <begin position="11"/>
        <end position="23"/>
    </location>
</feature>
<name>A0A6A6JK77_WESOR</name>
<keyword evidence="4" id="KW-1185">Reference proteome</keyword>
<evidence type="ECO:0000256" key="2">
    <source>
        <dbReference type="SAM" id="MobiDB-lite"/>
    </source>
</evidence>
<dbReference type="PANTHER" id="PTHR42070:SF1">
    <property type="entry name" value="FILAMENT ASSOCIATED PROTEIN, PUTATIVE (AFU_ORTHOLOGUE AFUA_8G06630)-RELATED"/>
    <property type="match status" value="1"/>
</dbReference>
<sequence>MGPRPALVQSRQEKNSETAARLRDNKRRHRARQKEYVLDLERRVTEAREQGVQATKEVQLAAQRVVRENAGLRDLLRRSGY</sequence>
<dbReference type="RefSeq" id="XP_033654540.1">
    <property type="nucleotide sequence ID" value="XM_033795510.1"/>
</dbReference>
<feature type="region of interest" description="Disordered" evidence="2">
    <location>
        <begin position="1"/>
        <end position="30"/>
    </location>
</feature>
<evidence type="ECO:0000313" key="4">
    <source>
        <dbReference type="Proteomes" id="UP000800097"/>
    </source>
</evidence>
<organism evidence="3 4">
    <name type="scientific">Westerdykella ornata</name>
    <dbReference type="NCBI Taxonomy" id="318751"/>
    <lineage>
        <taxon>Eukaryota</taxon>
        <taxon>Fungi</taxon>
        <taxon>Dikarya</taxon>
        <taxon>Ascomycota</taxon>
        <taxon>Pezizomycotina</taxon>
        <taxon>Dothideomycetes</taxon>
        <taxon>Pleosporomycetidae</taxon>
        <taxon>Pleosporales</taxon>
        <taxon>Sporormiaceae</taxon>
        <taxon>Westerdykella</taxon>
    </lineage>
</organism>
<dbReference type="PANTHER" id="PTHR42070">
    <property type="entry name" value="FILAMENT ASSOCIATED PROTEIN, PUTATIVE (AFU_ORTHOLOGUE AFUA_8G06630)-RELATED"/>
    <property type="match status" value="1"/>
</dbReference>
<dbReference type="OrthoDB" id="4505928at2759"/>
<evidence type="ECO:0008006" key="5">
    <source>
        <dbReference type="Google" id="ProtNLM"/>
    </source>
</evidence>
<keyword evidence="1" id="KW-0175">Coiled coil</keyword>
<protein>
    <recommendedName>
        <fullName evidence="5">BZIP domain-containing protein</fullName>
    </recommendedName>
</protein>
<dbReference type="EMBL" id="ML986491">
    <property type="protein sequence ID" value="KAF2277001.1"/>
    <property type="molecule type" value="Genomic_DNA"/>
</dbReference>
<proteinExistence type="predicted"/>
<gene>
    <name evidence="3" type="ORF">EI97DRAFT_375533</name>
</gene>